<protein>
    <submittedName>
        <fullName evidence="2">Uncharacterized protein</fullName>
    </submittedName>
</protein>
<dbReference type="EMBL" id="CP033240">
    <property type="protein sequence ID" value="AZF82363.1"/>
    <property type="molecule type" value="Genomic_DNA"/>
</dbReference>
<dbReference type="EMBL" id="CP033239">
    <property type="protein sequence ID" value="AZF79757.1"/>
    <property type="molecule type" value="Genomic_DNA"/>
</dbReference>
<dbReference type="KEGG" id="ssol:SULB_2757"/>
<reference evidence="15" key="3">
    <citation type="submission" date="2016-04" db="EMBL/GenBank/DDBJ databases">
        <authorList>
            <person name="Shah S.A."/>
            <person name="Garrett R.A."/>
        </authorList>
    </citation>
    <scope>NUCLEOTIDE SEQUENCE [LARGE SCALE GENOMIC DNA]</scope>
    <source>
        <strain evidence="15">ATCC 35091 / DSM 1616 / JCM 8930 / NBRC 15331 / P1</strain>
    </source>
</reference>
<evidence type="ECO:0000313" key="22">
    <source>
        <dbReference type="Proteomes" id="UP000282269"/>
    </source>
</evidence>
<dbReference type="Proteomes" id="UP000278715">
    <property type="component" value="Chromosome"/>
</dbReference>
<evidence type="ECO:0000313" key="4">
    <source>
        <dbReference type="EMBL" id="AZF69289.1"/>
    </source>
</evidence>
<evidence type="ECO:0000313" key="14">
    <source>
        <dbReference type="Proteomes" id="UP000033106"/>
    </source>
</evidence>
<name>A0A0E3KCZ4_SACSO</name>
<evidence type="ECO:0000313" key="15">
    <source>
        <dbReference type="Proteomes" id="UP000076770"/>
    </source>
</evidence>
<dbReference type="EMBL" id="CP033238">
    <property type="protein sequence ID" value="AZF77152.1"/>
    <property type="molecule type" value="Genomic_DNA"/>
</dbReference>
<dbReference type="AlphaFoldDB" id="A0A0E3KCZ4"/>
<dbReference type="Proteomes" id="UP000273194">
    <property type="component" value="Chromosome"/>
</dbReference>
<dbReference type="GeneID" id="44130723"/>
<evidence type="ECO:0000313" key="7">
    <source>
        <dbReference type="EMBL" id="AZF77152.1"/>
    </source>
</evidence>
<dbReference type="OrthoDB" id="38313at2157"/>
<dbReference type="EMBL" id="CP033235">
    <property type="protein sequence ID" value="AZF69289.1"/>
    <property type="molecule type" value="Genomic_DNA"/>
</dbReference>
<proteinExistence type="predicted"/>
<evidence type="ECO:0000313" key="1">
    <source>
        <dbReference type="EMBL" id="AKA74822.1"/>
    </source>
</evidence>
<evidence type="ECO:0000313" key="3">
    <source>
        <dbReference type="EMBL" id="AKA80208.1"/>
    </source>
</evidence>
<dbReference type="GeneID" id="1453451"/>
<dbReference type="Proteomes" id="UP000273443">
    <property type="component" value="Chromosome"/>
</dbReference>
<evidence type="ECO:0000313" key="21">
    <source>
        <dbReference type="Proteomes" id="UP000278715"/>
    </source>
</evidence>
<dbReference type="Proteomes" id="UP000275843">
    <property type="component" value="Chromosome"/>
</dbReference>
<dbReference type="EMBL" id="CP033241">
    <property type="protein sequence ID" value="AZF84955.1"/>
    <property type="molecule type" value="Genomic_DNA"/>
</dbReference>
<evidence type="ECO:0000313" key="18">
    <source>
        <dbReference type="Proteomes" id="UP000273194"/>
    </source>
</evidence>
<dbReference type="EMBL" id="LT549890">
    <property type="protein sequence ID" value="SAI85611.1"/>
    <property type="molecule type" value="Genomic_DNA"/>
</dbReference>
<reference evidence="16 17" key="4">
    <citation type="journal article" date="2018" name="Proc. Natl. Acad. Sci. U.S.A.">
        <title>Nonmutational mechanism of inheritance in the Archaeon Sulfolobus solfataricus.</title>
        <authorList>
            <person name="Payne S."/>
            <person name="McCarthy S."/>
            <person name="Johnson T."/>
            <person name="North E."/>
            <person name="Blum P."/>
        </authorList>
    </citation>
    <scope>NUCLEOTIDE SEQUENCE [LARGE SCALE GENOMIC DNA]</scope>
    <source>
        <strain evidence="5 16">SARC-H</strain>
        <strain evidence="6 20">SARC-I</strain>
        <strain evidence="8 21">SARC-N</strain>
        <strain evidence="9 22">SARC-O</strain>
        <strain evidence="10 17">SUL120</strain>
        <strain evidence="4 18">SULG</strain>
        <strain evidence="7 19">SULM</strain>
    </source>
</reference>
<dbReference type="Proteomes" id="UP000269431">
    <property type="component" value="Chromosome"/>
</dbReference>
<dbReference type="KEGG" id="ssoa:SULA_2756"/>
<evidence type="ECO:0000313" key="2">
    <source>
        <dbReference type="EMBL" id="AKA77518.1"/>
    </source>
</evidence>
<dbReference type="KEGG" id="ssof:SULC_2754"/>
<reference evidence="2" key="5">
    <citation type="submission" date="2018-10" db="EMBL/GenBank/DDBJ databases">
        <authorList>
            <person name="McCarthy S."/>
            <person name="Gradnigo J."/>
            <person name="Johnson T."/>
            <person name="Payne S."/>
            <person name="Lipzen A."/>
            <person name="Schackwitz W."/>
            <person name="Martin J."/>
            <person name="Moriyama E."/>
            <person name="Blum P."/>
        </authorList>
    </citation>
    <scope>NUCLEOTIDE SEQUENCE</scope>
    <source>
        <strain evidence="1">SARC-B</strain>
        <strain evidence="2">SARC-C</strain>
        <strain evidence="3">SULA</strain>
    </source>
</reference>
<evidence type="ECO:0000313" key="12">
    <source>
        <dbReference type="Proteomes" id="UP000033057"/>
    </source>
</evidence>
<evidence type="ECO:0000313" key="16">
    <source>
        <dbReference type="Proteomes" id="UP000267993"/>
    </source>
</evidence>
<evidence type="ECO:0000313" key="17">
    <source>
        <dbReference type="Proteomes" id="UP000269431"/>
    </source>
</evidence>
<evidence type="ECO:0000313" key="8">
    <source>
        <dbReference type="EMBL" id="AZF79757.1"/>
    </source>
</evidence>
<dbReference type="Proteomes" id="UP000033057">
    <property type="component" value="Chromosome"/>
</dbReference>
<dbReference type="Proteomes" id="UP000282269">
    <property type="component" value="Chromosome"/>
</dbReference>
<sequence length="110" mass="12676">MKVLIKDVDEKLYRMLKAKASIEGISVSEAINEAIKLWLINKDLDRIMVIKSKDFWDAVNEGKYALFCDGNFIGSFENEDEMIKEARKYNKCYALSKKWLIGEGELTGVF</sequence>
<reference evidence="11" key="2">
    <citation type="submission" date="2016-04" db="EMBL/GenBank/DDBJ databases">
        <authorList>
            <person name="Evans L.H."/>
            <person name="Alamgir A."/>
            <person name="Owens N."/>
            <person name="Weber N.D."/>
            <person name="Virtaneva K."/>
            <person name="Barbian K."/>
            <person name="Babar A."/>
            <person name="Rosenke K."/>
        </authorList>
    </citation>
    <scope>NUCLEOTIDE SEQUENCE</scope>
    <source>
        <strain evidence="11">P1</strain>
    </source>
</reference>
<dbReference type="EMBL" id="CP033236">
    <property type="protein sequence ID" value="AZF71909.1"/>
    <property type="molecule type" value="Genomic_DNA"/>
</dbReference>
<dbReference type="EMBL" id="CP011057">
    <property type="protein sequence ID" value="AKA80208.1"/>
    <property type="molecule type" value="Genomic_DNA"/>
</dbReference>
<evidence type="ECO:0000313" key="13">
    <source>
        <dbReference type="Proteomes" id="UP000033085"/>
    </source>
</evidence>
<organism evidence="2 12">
    <name type="scientific">Saccharolobus solfataricus</name>
    <name type="common">Sulfolobus solfataricus</name>
    <dbReference type="NCBI Taxonomy" id="2287"/>
    <lineage>
        <taxon>Archaea</taxon>
        <taxon>Thermoproteota</taxon>
        <taxon>Thermoprotei</taxon>
        <taxon>Sulfolobales</taxon>
        <taxon>Sulfolobaceae</taxon>
        <taxon>Saccharolobus</taxon>
    </lineage>
</organism>
<evidence type="ECO:0000313" key="20">
    <source>
        <dbReference type="Proteomes" id="UP000275843"/>
    </source>
</evidence>
<dbReference type="RefSeq" id="WP_010923658.1">
    <property type="nucleotide sequence ID" value="NZ_CP011055.2"/>
</dbReference>
<evidence type="ECO:0000313" key="6">
    <source>
        <dbReference type="EMBL" id="AZF74529.1"/>
    </source>
</evidence>
<dbReference type="Proteomes" id="UP000076770">
    <property type="component" value="Chromosome i"/>
</dbReference>
<dbReference type="EMBL" id="CP011056">
    <property type="protein sequence ID" value="AKA77518.1"/>
    <property type="molecule type" value="Genomic_DNA"/>
</dbReference>
<evidence type="ECO:0000313" key="11">
    <source>
        <dbReference type="EMBL" id="SAI85611.1"/>
    </source>
</evidence>
<evidence type="ECO:0000313" key="19">
    <source>
        <dbReference type="Proteomes" id="UP000273443"/>
    </source>
</evidence>
<dbReference type="EMBL" id="CP011055">
    <property type="protein sequence ID" value="AKA74822.1"/>
    <property type="molecule type" value="Genomic_DNA"/>
</dbReference>
<accession>A0A0E3KCZ4</accession>
<dbReference type="PATRIC" id="fig|2287.6.peg.2946"/>
<dbReference type="Proteomes" id="UP000033106">
    <property type="component" value="Chromosome"/>
</dbReference>
<evidence type="ECO:0000313" key="10">
    <source>
        <dbReference type="EMBL" id="AZF84955.1"/>
    </source>
</evidence>
<dbReference type="Proteomes" id="UP000033085">
    <property type="component" value="Chromosome"/>
</dbReference>
<evidence type="ECO:0000313" key="9">
    <source>
        <dbReference type="EMBL" id="AZF82363.1"/>
    </source>
</evidence>
<gene>
    <name evidence="11" type="ORF">SSOP1_2057</name>
    <name evidence="3" type="ORF">SULA_2756</name>
    <name evidence="1" type="ORF">SULB_2757</name>
    <name evidence="2" type="ORF">SULC_2754</name>
    <name evidence="4" type="ORF">SULG_14040</name>
    <name evidence="5" type="ORF">SULH_14040</name>
    <name evidence="6" type="ORF">SULI_14040</name>
    <name evidence="7" type="ORF">SULM_14030</name>
    <name evidence="8" type="ORF">SULN_14020</name>
    <name evidence="9" type="ORF">SULO_14040</name>
    <name evidence="10" type="ORF">SULZ_14055</name>
</gene>
<dbReference type="EMBL" id="CP033237">
    <property type="protein sequence ID" value="AZF74529.1"/>
    <property type="molecule type" value="Genomic_DNA"/>
</dbReference>
<reference evidence="12 13" key="1">
    <citation type="journal article" date="2015" name="Genome Announc.">
        <title>Complete Genome Sequence of Sulfolobus solfataricus Strain 98/2 and Evolved Derivatives.</title>
        <authorList>
            <person name="McCarthy S."/>
            <person name="Gradnigo J."/>
            <person name="Johnson T."/>
            <person name="Payne S."/>
            <person name="Lipzen A."/>
            <person name="Martin J."/>
            <person name="Schackwitz W."/>
            <person name="Moriyama E."/>
            <person name="Blum P."/>
        </authorList>
    </citation>
    <scope>NUCLEOTIDE SEQUENCE [LARGE SCALE GENOMIC DNA]</scope>
    <source>
        <strain evidence="12">98/2 SULC</strain>
        <strain evidence="1">SARC-B</strain>
        <strain evidence="2">SARC-C</strain>
        <strain evidence="3 14">SULA</strain>
        <strain evidence="13">SULB</strain>
    </source>
</reference>
<dbReference type="Proteomes" id="UP000267993">
    <property type="component" value="Chromosome"/>
</dbReference>
<evidence type="ECO:0000313" key="5">
    <source>
        <dbReference type="EMBL" id="AZF71909.1"/>
    </source>
</evidence>